<dbReference type="Proteomes" id="UP000018001">
    <property type="component" value="Unassembled WGS sequence"/>
</dbReference>
<dbReference type="InParanoid" id="V5HRC9"/>
<protein>
    <submittedName>
        <fullName evidence="1">Uncharacterized protein</fullName>
    </submittedName>
</protein>
<dbReference type="HOGENOM" id="CLU_855427_0_0_1"/>
<dbReference type="PANTHER" id="PTHR38797">
    <property type="entry name" value="NUCLEAR PORE COMPLEX PROTEIN NUP85-RELATED"/>
    <property type="match status" value="1"/>
</dbReference>
<accession>V5HRC9</accession>
<dbReference type="OrthoDB" id="3350591at2759"/>
<sequence length="312" mass="35978">MTEPSTTIDRHDQDEHFRQEVLETFNAGFRDISTAVDKVDLLVSIKSFSLHFPKDVSRRASSESEETQQQLCVLWSMFMETAKVLDEDDPFEEKLFSLLLWTKEFDSLHRSIHYTETVASAWDLYPFGARLQAMWEELLRNGTVPEQCNLASFSAKALSIGLCREEISLTALWYLREALETNNEARTMALLPVVRVWFDYCRHTLLTFSFENQYYDDKSKTHLVAPGNLAQSANISQQGFSLKRWLFWRERLKRLSNSTCTTAAYEAKKSFINMVNCGRELDYDVPDEAIFAEKLHGAMAEALSKSGKVHPR</sequence>
<dbReference type="AlphaFoldDB" id="V5HRC9"/>
<evidence type="ECO:0000313" key="1">
    <source>
        <dbReference type="EMBL" id="GAD91875.1"/>
    </source>
</evidence>
<dbReference type="eggNOG" id="ENOG502SRQC">
    <property type="taxonomic scope" value="Eukaryota"/>
</dbReference>
<name>V5HRC9_BYSSN</name>
<comment type="caution">
    <text evidence="1">The sequence shown here is derived from an EMBL/GenBank/DDBJ whole genome shotgun (WGS) entry which is preliminary data.</text>
</comment>
<dbReference type="PANTHER" id="PTHR38797:SF4">
    <property type="entry name" value="NUCLEAR PORE COMPLEX PROTEIN NUP85"/>
    <property type="match status" value="1"/>
</dbReference>
<reference evidence="2" key="1">
    <citation type="journal article" date="2014" name="Genome Announc.">
        <title>Draft genome sequence of the formaldehyde-resistant fungus Byssochlamys spectabilis No. 5 (anamorph Paecilomyces variotii No. 5) (NBRC109023).</title>
        <authorList>
            <person name="Oka T."/>
            <person name="Ekino K."/>
            <person name="Fukuda K."/>
            <person name="Nomura Y."/>
        </authorList>
    </citation>
    <scope>NUCLEOTIDE SEQUENCE [LARGE SCALE GENOMIC DNA]</scope>
    <source>
        <strain evidence="2">No. 5 / NBRC 109023</strain>
    </source>
</reference>
<dbReference type="InterPro" id="IPR053204">
    <property type="entry name" value="Oxopyrrolidines_Biosynth-assoc"/>
</dbReference>
<organism evidence="1 2">
    <name type="scientific">Byssochlamys spectabilis (strain No. 5 / NBRC 109023)</name>
    <name type="common">Paecilomyces variotii</name>
    <dbReference type="NCBI Taxonomy" id="1356009"/>
    <lineage>
        <taxon>Eukaryota</taxon>
        <taxon>Fungi</taxon>
        <taxon>Dikarya</taxon>
        <taxon>Ascomycota</taxon>
        <taxon>Pezizomycotina</taxon>
        <taxon>Eurotiomycetes</taxon>
        <taxon>Eurotiomycetidae</taxon>
        <taxon>Eurotiales</taxon>
        <taxon>Thermoascaceae</taxon>
        <taxon>Paecilomyces</taxon>
    </lineage>
</organism>
<keyword evidence="2" id="KW-1185">Reference proteome</keyword>
<gene>
    <name evidence="1" type="ORF">PVAR5_0457</name>
</gene>
<dbReference type="Pfam" id="PF12311">
    <property type="entry name" value="DUF3632"/>
    <property type="match status" value="1"/>
</dbReference>
<proteinExistence type="predicted"/>
<evidence type="ECO:0000313" key="2">
    <source>
        <dbReference type="Proteomes" id="UP000018001"/>
    </source>
</evidence>
<dbReference type="EMBL" id="BAUL01000008">
    <property type="protein sequence ID" value="GAD91875.1"/>
    <property type="molecule type" value="Genomic_DNA"/>
</dbReference>
<dbReference type="InterPro" id="IPR022085">
    <property type="entry name" value="OpdG"/>
</dbReference>